<dbReference type="AlphaFoldDB" id="A0A5C3P0M1"/>
<proteinExistence type="predicted"/>
<dbReference type="InParanoid" id="A0A5C3P0M1"/>
<dbReference type="Proteomes" id="UP000308197">
    <property type="component" value="Unassembled WGS sequence"/>
</dbReference>
<dbReference type="STRING" id="1314778.A0A5C3P0M1"/>
<gene>
    <name evidence="1" type="ORF">K466DRAFT_474031</name>
</gene>
<organism evidence="1 2">
    <name type="scientific">Polyporus arcularius HHB13444</name>
    <dbReference type="NCBI Taxonomy" id="1314778"/>
    <lineage>
        <taxon>Eukaryota</taxon>
        <taxon>Fungi</taxon>
        <taxon>Dikarya</taxon>
        <taxon>Basidiomycota</taxon>
        <taxon>Agaricomycotina</taxon>
        <taxon>Agaricomycetes</taxon>
        <taxon>Polyporales</taxon>
        <taxon>Polyporaceae</taxon>
        <taxon>Polyporus</taxon>
    </lineage>
</organism>
<dbReference type="Pfam" id="PF18759">
    <property type="entry name" value="Plavaka"/>
    <property type="match status" value="1"/>
</dbReference>
<dbReference type="InterPro" id="IPR041078">
    <property type="entry name" value="Plavaka"/>
</dbReference>
<name>A0A5C3P0M1_9APHY</name>
<dbReference type="EMBL" id="ML212089">
    <property type="protein sequence ID" value="TFK79293.1"/>
    <property type="molecule type" value="Genomic_DNA"/>
</dbReference>
<feature type="non-terminal residue" evidence="1">
    <location>
        <position position="1"/>
    </location>
</feature>
<protein>
    <submittedName>
        <fullName evidence="1">Uncharacterized protein</fullName>
    </submittedName>
</protein>
<evidence type="ECO:0000313" key="2">
    <source>
        <dbReference type="Proteomes" id="UP000308197"/>
    </source>
</evidence>
<keyword evidence="2" id="KW-1185">Reference proteome</keyword>
<accession>A0A5C3P0M1</accession>
<feature type="non-terminal residue" evidence="1">
    <location>
        <position position="92"/>
    </location>
</feature>
<evidence type="ECO:0000313" key="1">
    <source>
        <dbReference type="EMBL" id="TFK79293.1"/>
    </source>
</evidence>
<sequence>ATVAPIILTSDKTHLTVLRGDKTAWPVFTIGNINKSIRRKPTAHATILLGYIPVAKLKCFSSGQRSEAGYRLFHSCMAKMLQPLIEAGQTGV</sequence>
<reference evidence="1 2" key="1">
    <citation type="journal article" date="2019" name="Nat. Ecol. Evol.">
        <title>Megaphylogeny resolves global patterns of mushroom evolution.</title>
        <authorList>
            <person name="Varga T."/>
            <person name="Krizsan K."/>
            <person name="Foldi C."/>
            <person name="Dima B."/>
            <person name="Sanchez-Garcia M."/>
            <person name="Sanchez-Ramirez S."/>
            <person name="Szollosi G.J."/>
            <person name="Szarkandi J.G."/>
            <person name="Papp V."/>
            <person name="Albert L."/>
            <person name="Andreopoulos W."/>
            <person name="Angelini C."/>
            <person name="Antonin V."/>
            <person name="Barry K.W."/>
            <person name="Bougher N.L."/>
            <person name="Buchanan P."/>
            <person name="Buyck B."/>
            <person name="Bense V."/>
            <person name="Catcheside P."/>
            <person name="Chovatia M."/>
            <person name="Cooper J."/>
            <person name="Damon W."/>
            <person name="Desjardin D."/>
            <person name="Finy P."/>
            <person name="Geml J."/>
            <person name="Haridas S."/>
            <person name="Hughes K."/>
            <person name="Justo A."/>
            <person name="Karasinski D."/>
            <person name="Kautmanova I."/>
            <person name="Kiss B."/>
            <person name="Kocsube S."/>
            <person name="Kotiranta H."/>
            <person name="LaButti K.M."/>
            <person name="Lechner B.E."/>
            <person name="Liimatainen K."/>
            <person name="Lipzen A."/>
            <person name="Lukacs Z."/>
            <person name="Mihaltcheva S."/>
            <person name="Morgado L.N."/>
            <person name="Niskanen T."/>
            <person name="Noordeloos M.E."/>
            <person name="Ohm R.A."/>
            <person name="Ortiz-Santana B."/>
            <person name="Ovrebo C."/>
            <person name="Racz N."/>
            <person name="Riley R."/>
            <person name="Savchenko A."/>
            <person name="Shiryaev A."/>
            <person name="Soop K."/>
            <person name="Spirin V."/>
            <person name="Szebenyi C."/>
            <person name="Tomsovsky M."/>
            <person name="Tulloss R.E."/>
            <person name="Uehling J."/>
            <person name="Grigoriev I.V."/>
            <person name="Vagvolgyi C."/>
            <person name="Papp T."/>
            <person name="Martin F.M."/>
            <person name="Miettinen O."/>
            <person name="Hibbett D.S."/>
            <person name="Nagy L.G."/>
        </authorList>
    </citation>
    <scope>NUCLEOTIDE SEQUENCE [LARGE SCALE GENOMIC DNA]</scope>
    <source>
        <strain evidence="1 2">HHB13444</strain>
    </source>
</reference>